<dbReference type="AlphaFoldDB" id="A0A5C7ALD0"/>
<keyword evidence="5" id="KW-0418">Kinase</keyword>
<gene>
    <name evidence="10" type="ORF">ES711_04430</name>
</gene>
<dbReference type="Proteomes" id="UP000321734">
    <property type="component" value="Unassembled WGS sequence"/>
</dbReference>
<dbReference type="SUPFAM" id="SSF55874">
    <property type="entry name" value="ATPase domain of HSP90 chaperone/DNA topoisomerase II/histidine kinase"/>
    <property type="match status" value="1"/>
</dbReference>
<dbReference type="PRINTS" id="PR00344">
    <property type="entry name" value="BCTRLSENSOR"/>
</dbReference>
<dbReference type="Pfam" id="PF00072">
    <property type="entry name" value="Response_reg"/>
    <property type="match status" value="1"/>
</dbReference>
<dbReference type="PROSITE" id="PS50110">
    <property type="entry name" value="RESPONSE_REGULATORY"/>
    <property type="match status" value="1"/>
</dbReference>
<dbReference type="Pfam" id="PF00512">
    <property type="entry name" value="HisKA"/>
    <property type="match status" value="1"/>
</dbReference>
<evidence type="ECO:0000256" key="6">
    <source>
        <dbReference type="PROSITE-ProRule" id="PRU00169"/>
    </source>
</evidence>
<evidence type="ECO:0000256" key="5">
    <source>
        <dbReference type="ARBA" id="ARBA00022777"/>
    </source>
</evidence>
<dbReference type="RefSeq" id="WP_146890586.1">
    <property type="nucleotide sequence ID" value="NZ_VORX01000002.1"/>
</dbReference>
<evidence type="ECO:0000256" key="2">
    <source>
        <dbReference type="ARBA" id="ARBA00012438"/>
    </source>
</evidence>
<feature type="domain" description="Response regulatory" evidence="9">
    <location>
        <begin position="614"/>
        <end position="729"/>
    </location>
</feature>
<dbReference type="EC" id="2.7.13.3" evidence="2"/>
<evidence type="ECO:0000259" key="8">
    <source>
        <dbReference type="PROSITE" id="PS50109"/>
    </source>
</evidence>
<dbReference type="Gene3D" id="1.10.287.130">
    <property type="match status" value="1"/>
</dbReference>
<keyword evidence="7" id="KW-0472">Membrane</keyword>
<comment type="catalytic activity">
    <reaction evidence="1">
        <text>ATP + protein L-histidine = ADP + protein N-phospho-L-histidine.</text>
        <dbReference type="EC" id="2.7.13.3"/>
    </reaction>
</comment>
<evidence type="ECO:0000256" key="7">
    <source>
        <dbReference type="SAM" id="Phobius"/>
    </source>
</evidence>
<proteinExistence type="predicted"/>
<dbReference type="SMART" id="SM00388">
    <property type="entry name" value="HisKA"/>
    <property type="match status" value="1"/>
</dbReference>
<dbReference type="InterPro" id="IPR011990">
    <property type="entry name" value="TPR-like_helical_dom_sf"/>
</dbReference>
<dbReference type="PROSITE" id="PS50109">
    <property type="entry name" value="HIS_KIN"/>
    <property type="match status" value="1"/>
</dbReference>
<dbReference type="OrthoDB" id="9797097at2"/>
<dbReference type="InterPro" id="IPR003661">
    <property type="entry name" value="HisK_dim/P_dom"/>
</dbReference>
<dbReference type="EMBL" id="VORX01000002">
    <property type="protein sequence ID" value="TXE09187.1"/>
    <property type="molecule type" value="Genomic_DNA"/>
</dbReference>
<dbReference type="Gene3D" id="1.25.40.10">
    <property type="entry name" value="Tetratricopeptide repeat domain"/>
    <property type="match status" value="1"/>
</dbReference>
<dbReference type="SMART" id="SM00448">
    <property type="entry name" value="REC"/>
    <property type="match status" value="1"/>
</dbReference>
<evidence type="ECO:0000256" key="4">
    <source>
        <dbReference type="ARBA" id="ARBA00022679"/>
    </source>
</evidence>
<reference evidence="10 11" key="1">
    <citation type="submission" date="2019-08" db="EMBL/GenBank/DDBJ databases">
        <title>Genome sequence of Gelidibacter salicanalis IC162T.</title>
        <authorList>
            <person name="Bowman J.P."/>
        </authorList>
    </citation>
    <scope>NUCLEOTIDE SEQUENCE [LARGE SCALE GENOMIC DNA]</scope>
    <source>
        <strain evidence="10 11">IC162</strain>
    </source>
</reference>
<dbReference type="Gene3D" id="3.30.565.10">
    <property type="entry name" value="Histidine kinase-like ATPase, C-terminal domain"/>
    <property type="match status" value="1"/>
</dbReference>
<dbReference type="InterPro" id="IPR005467">
    <property type="entry name" value="His_kinase_dom"/>
</dbReference>
<dbReference type="CDD" id="cd17546">
    <property type="entry name" value="REC_hyHK_CKI1_RcsC-like"/>
    <property type="match status" value="1"/>
</dbReference>
<dbReference type="InterPro" id="IPR036890">
    <property type="entry name" value="HATPase_C_sf"/>
</dbReference>
<evidence type="ECO:0000256" key="1">
    <source>
        <dbReference type="ARBA" id="ARBA00000085"/>
    </source>
</evidence>
<sequence>MNLLKSISILIIICMPYCSFSQVISKDTYSNERLAQLIAADSIYEATLLLNDDLTNAKTKNLPVLLANTNQELGNIFSTIESFETAETYYVRAFQLFDSLNDKVEIDHILTDLSRTYVNARNYKKYDSLGPIALKHSYDLNSINIFYNLGSKLIRNYAVGNYDVAIKFSNEALRRLDTHEFLLETERVEKERIRMTFSYYKALSLINMKQFEEGYKLLLTIDPNQIYFKQKHNTVPLNQLATLNYYKFRYFNERTKHADSANYYLLKSDSLKYVTIKEFQNKLSKNGDLIYKIISTENQLQLANSTKKQDKALSKVFFMATIVLFILLGAIVIIFFRYYKIKKRLQKINLKLKESNKKLKIIDKERLEFFSILSHELRTPIYGINGLATLIEQEQSPDKRKGYLNALISSSNYISVLIDNVLQISKLKFENKTLHLKPTDILQLVNRVSSSIKVSANEKGLNLYTNVEKNNWGEQLLIDKVVLSQILINLSYNAIRYTTKGSVSIKLTEQQRTHTHVNILFEIKDSGIGIQHKHRDIIFNAFENKTFLEKNSSGSGLGLYIVKTLLRSYNADIRFLSKPNVGSTFYFDINFEIAQIIDNENPIIKDQPNAILTKILVVDDNSINLLVTQKNVQKIPGFISDTASHGREAICLVKEKDYDLVLMDINMPDMDGYETTKHIRLFNPKIPILALTALNSGEIYKKAMASGMNHVITKPYDFEEFKATILKYSQVAYQD</sequence>
<keyword evidence="3 6" id="KW-0597">Phosphoprotein</keyword>
<name>A0A5C7ALD0_9FLAO</name>
<feature type="domain" description="Histidine kinase" evidence="8">
    <location>
        <begin position="372"/>
        <end position="593"/>
    </location>
</feature>
<evidence type="ECO:0000259" key="9">
    <source>
        <dbReference type="PROSITE" id="PS50110"/>
    </source>
</evidence>
<dbReference type="CDD" id="cd00082">
    <property type="entry name" value="HisKA"/>
    <property type="match status" value="1"/>
</dbReference>
<dbReference type="InterPro" id="IPR001789">
    <property type="entry name" value="Sig_transdc_resp-reg_receiver"/>
</dbReference>
<dbReference type="GO" id="GO:0000155">
    <property type="term" value="F:phosphorelay sensor kinase activity"/>
    <property type="evidence" value="ECO:0007669"/>
    <property type="project" value="InterPro"/>
</dbReference>
<keyword evidence="7" id="KW-0812">Transmembrane</keyword>
<keyword evidence="11" id="KW-1185">Reference proteome</keyword>
<evidence type="ECO:0000313" key="10">
    <source>
        <dbReference type="EMBL" id="TXE09187.1"/>
    </source>
</evidence>
<dbReference type="InterPro" id="IPR036097">
    <property type="entry name" value="HisK_dim/P_sf"/>
</dbReference>
<dbReference type="PANTHER" id="PTHR43047">
    <property type="entry name" value="TWO-COMPONENT HISTIDINE PROTEIN KINASE"/>
    <property type="match status" value="1"/>
</dbReference>
<comment type="caution">
    <text evidence="10">The sequence shown here is derived from an EMBL/GenBank/DDBJ whole genome shotgun (WGS) entry which is preliminary data.</text>
</comment>
<keyword evidence="4" id="KW-0808">Transferase</keyword>
<dbReference type="SUPFAM" id="SSF48452">
    <property type="entry name" value="TPR-like"/>
    <property type="match status" value="1"/>
</dbReference>
<feature type="modified residue" description="4-aspartylphosphate" evidence="6">
    <location>
        <position position="664"/>
    </location>
</feature>
<feature type="transmembrane region" description="Helical" evidence="7">
    <location>
        <begin position="316"/>
        <end position="339"/>
    </location>
</feature>
<dbReference type="SUPFAM" id="SSF47384">
    <property type="entry name" value="Homodimeric domain of signal transducing histidine kinase"/>
    <property type="match status" value="1"/>
</dbReference>
<accession>A0A5C7ALD0</accession>
<dbReference type="Pfam" id="PF02518">
    <property type="entry name" value="HATPase_c"/>
    <property type="match status" value="1"/>
</dbReference>
<keyword evidence="7" id="KW-1133">Transmembrane helix</keyword>
<protein>
    <recommendedName>
        <fullName evidence="2">histidine kinase</fullName>
        <ecNumber evidence="2">2.7.13.3</ecNumber>
    </recommendedName>
</protein>
<organism evidence="10 11">
    <name type="scientific">Gelidibacter salicanalis</name>
    <dbReference type="NCBI Taxonomy" id="291193"/>
    <lineage>
        <taxon>Bacteria</taxon>
        <taxon>Pseudomonadati</taxon>
        <taxon>Bacteroidota</taxon>
        <taxon>Flavobacteriia</taxon>
        <taxon>Flavobacteriales</taxon>
        <taxon>Flavobacteriaceae</taxon>
        <taxon>Gelidibacter</taxon>
    </lineage>
</organism>
<dbReference type="Gene3D" id="3.40.50.2300">
    <property type="match status" value="1"/>
</dbReference>
<dbReference type="PANTHER" id="PTHR43047:SF64">
    <property type="entry name" value="HISTIDINE KINASE CONTAINING CHEY-HOMOLOGOUS RECEIVER DOMAIN AND PAS DOMAIN-RELATED"/>
    <property type="match status" value="1"/>
</dbReference>
<dbReference type="InterPro" id="IPR003594">
    <property type="entry name" value="HATPase_dom"/>
</dbReference>
<dbReference type="SMART" id="SM00387">
    <property type="entry name" value="HATPase_c"/>
    <property type="match status" value="1"/>
</dbReference>
<dbReference type="InterPro" id="IPR004358">
    <property type="entry name" value="Sig_transdc_His_kin-like_C"/>
</dbReference>
<evidence type="ECO:0000313" key="11">
    <source>
        <dbReference type="Proteomes" id="UP000321734"/>
    </source>
</evidence>
<dbReference type="SUPFAM" id="SSF52172">
    <property type="entry name" value="CheY-like"/>
    <property type="match status" value="1"/>
</dbReference>
<dbReference type="InterPro" id="IPR011006">
    <property type="entry name" value="CheY-like_superfamily"/>
</dbReference>
<evidence type="ECO:0000256" key="3">
    <source>
        <dbReference type="ARBA" id="ARBA00022553"/>
    </source>
</evidence>